<evidence type="ECO:0000259" key="1">
    <source>
        <dbReference type="Pfam" id="PF01548"/>
    </source>
</evidence>
<dbReference type="RefSeq" id="WP_379672468.1">
    <property type="nucleotide sequence ID" value="NZ_JBHUCJ010000155.1"/>
</dbReference>
<accession>A0ABW6CIW7</accession>
<gene>
    <name evidence="3" type="ORF">ACFPK4_26920</name>
</gene>
<feature type="domain" description="Transposase IS110-like N-terminal" evidence="1">
    <location>
        <begin position="7"/>
        <end position="147"/>
    </location>
</feature>
<dbReference type="Pfam" id="PF01548">
    <property type="entry name" value="DEDD_Tnp_IS110"/>
    <property type="match status" value="1"/>
</dbReference>
<protein>
    <submittedName>
        <fullName evidence="3">IS110 family transposase</fullName>
    </submittedName>
</protein>
<reference evidence="3 4" key="1">
    <citation type="submission" date="2024-09" db="EMBL/GenBank/DDBJ databases">
        <title>Genomes of Rahnella.</title>
        <authorList>
            <person name="Mnguni F.C."/>
            <person name="Shin G.Y."/>
            <person name="Coutinho T."/>
        </authorList>
    </citation>
    <scope>NUCLEOTIDE SEQUENCE [LARGE SCALE GENOMIC DNA]</scope>
    <source>
        <strain evidence="3 4">20WA0057</strain>
    </source>
</reference>
<dbReference type="EMBL" id="JBHUCJ010000155">
    <property type="protein sequence ID" value="MFD3227166.1"/>
    <property type="molecule type" value="Genomic_DNA"/>
</dbReference>
<dbReference type="PANTHER" id="PTHR33055:SF13">
    <property type="entry name" value="TRANSPOSASE"/>
    <property type="match status" value="1"/>
</dbReference>
<feature type="domain" description="Transposase IS116/IS110/IS902 C-terminal" evidence="2">
    <location>
        <begin position="192"/>
        <end position="273"/>
    </location>
</feature>
<organism evidence="3 4">
    <name type="scientific">Rahnella sp. (strain Y9602)</name>
    <dbReference type="NCBI Taxonomy" id="2703885"/>
    <lineage>
        <taxon>Bacteria</taxon>
        <taxon>Pseudomonadati</taxon>
        <taxon>Pseudomonadota</taxon>
        <taxon>Gammaproteobacteria</taxon>
        <taxon>Enterobacterales</taxon>
        <taxon>Yersiniaceae</taxon>
        <taxon>Rahnella</taxon>
    </lineage>
</organism>
<proteinExistence type="predicted"/>
<evidence type="ECO:0000313" key="3">
    <source>
        <dbReference type="EMBL" id="MFD3227166.1"/>
    </source>
</evidence>
<keyword evidence="4" id="KW-1185">Reference proteome</keyword>
<dbReference type="Proteomes" id="UP001598201">
    <property type="component" value="Unassembled WGS sequence"/>
</dbReference>
<evidence type="ECO:0000313" key="4">
    <source>
        <dbReference type="Proteomes" id="UP001598201"/>
    </source>
</evidence>
<dbReference type="InterPro" id="IPR003346">
    <property type="entry name" value="Transposase_20"/>
</dbReference>
<sequence length="318" mass="35378">MSDKTTIGIDVAKNTLEVFIDTTVQLLHLENSAAGILELQAALSGLSVTGIIMEATSRYHCTAELMLSAAGLPVAVINPRQIKNFARAMGKVAKSDPIDARIICEYGRRMTPLFRPAKSEQQQDLAVLLTRRRQLVQNRVMESNRCKERCGAYVEQGIMRHIEWLDVEIDVLDAEIKQRLRQDDDLAAKRLLLDKVKGIGPITQATLLIQLPELGCLTRRQISALVGVCPYDRDSGQLRGKRAIWGGRSGLRATLFMATLSAVRYNPQIKAFFNGLLARGKPKKVALTACIRKFVTILNAMFRDQKDWVYEGASSLTP</sequence>
<dbReference type="PANTHER" id="PTHR33055">
    <property type="entry name" value="TRANSPOSASE FOR INSERTION SEQUENCE ELEMENT IS1111A"/>
    <property type="match status" value="1"/>
</dbReference>
<dbReference type="InterPro" id="IPR047650">
    <property type="entry name" value="Transpos_IS110"/>
</dbReference>
<dbReference type="InterPro" id="IPR002525">
    <property type="entry name" value="Transp_IS110-like_N"/>
</dbReference>
<name>A0ABW6CIW7_RAHSY</name>
<evidence type="ECO:0000259" key="2">
    <source>
        <dbReference type="Pfam" id="PF02371"/>
    </source>
</evidence>
<comment type="caution">
    <text evidence="3">The sequence shown here is derived from an EMBL/GenBank/DDBJ whole genome shotgun (WGS) entry which is preliminary data.</text>
</comment>
<dbReference type="Pfam" id="PF02371">
    <property type="entry name" value="Transposase_20"/>
    <property type="match status" value="1"/>
</dbReference>